<sequence length="46" mass="5246">SFSRTTFIVRWDLIMAMATIMIIPPMILFLLAREYITAGIKTTGLK</sequence>
<evidence type="ECO:0000256" key="4">
    <source>
        <dbReference type="ARBA" id="ARBA00023136"/>
    </source>
</evidence>
<dbReference type="GO" id="GO:0016020">
    <property type="term" value="C:membrane"/>
    <property type="evidence" value="ECO:0007669"/>
    <property type="project" value="UniProtKB-SubCell"/>
</dbReference>
<dbReference type="AlphaFoldDB" id="A0A124FFV6"/>
<comment type="subcellular location">
    <subcellularLocation>
        <location evidence="1">Membrane</location>
        <topology evidence="1">Multi-pass membrane protein</topology>
    </subcellularLocation>
</comment>
<evidence type="ECO:0000313" key="6">
    <source>
        <dbReference type="EMBL" id="KUK22674.1"/>
    </source>
</evidence>
<name>A0A124FFV6_9THEM</name>
<dbReference type="EMBL" id="LGFG01000111">
    <property type="protein sequence ID" value="KUK22674.1"/>
    <property type="molecule type" value="Genomic_DNA"/>
</dbReference>
<dbReference type="SUPFAM" id="SSF161098">
    <property type="entry name" value="MetI-like"/>
    <property type="match status" value="1"/>
</dbReference>
<evidence type="ECO:0000313" key="7">
    <source>
        <dbReference type="Proteomes" id="UP000058636"/>
    </source>
</evidence>
<feature type="transmembrane region" description="Helical" evidence="5">
    <location>
        <begin position="13"/>
        <end position="32"/>
    </location>
</feature>
<keyword evidence="2 5" id="KW-0812">Transmembrane</keyword>
<dbReference type="Proteomes" id="UP000058636">
    <property type="component" value="Unassembled WGS sequence"/>
</dbReference>
<dbReference type="InterPro" id="IPR035906">
    <property type="entry name" value="MetI-like_sf"/>
</dbReference>
<accession>A0A124FFV6</accession>
<protein>
    <submittedName>
        <fullName evidence="6">Binding-protein-dependent transport systems inner membrane component</fullName>
    </submittedName>
</protein>
<proteinExistence type="predicted"/>
<evidence type="ECO:0000256" key="5">
    <source>
        <dbReference type="SAM" id="Phobius"/>
    </source>
</evidence>
<feature type="non-terminal residue" evidence="6">
    <location>
        <position position="1"/>
    </location>
</feature>
<keyword evidence="4 5" id="KW-0472">Membrane</keyword>
<reference evidence="6 7" key="1">
    <citation type="journal article" date="2015" name="MBio">
        <title>Genome-Resolved Metagenomic Analysis Reveals Roles for Candidate Phyla and Other Microbial Community Members in Biogeochemical Transformations in Oil Reservoirs.</title>
        <authorList>
            <person name="Hu P."/>
            <person name="Tom L."/>
            <person name="Singh A."/>
            <person name="Thomas B.C."/>
            <person name="Baker B.J."/>
            <person name="Piceno Y.M."/>
            <person name="Andersen G.L."/>
            <person name="Banfield J.F."/>
        </authorList>
    </citation>
    <scope>NUCLEOTIDE SEQUENCE [LARGE SCALE GENOMIC DNA]</scope>
    <source>
        <strain evidence="6">46_26</strain>
    </source>
</reference>
<organism evidence="6 7">
    <name type="scientific">Thermotoga petrophila</name>
    <dbReference type="NCBI Taxonomy" id="93929"/>
    <lineage>
        <taxon>Bacteria</taxon>
        <taxon>Thermotogati</taxon>
        <taxon>Thermotogota</taxon>
        <taxon>Thermotogae</taxon>
        <taxon>Thermotogales</taxon>
        <taxon>Thermotogaceae</taxon>
        <taxon>Thermotoga</taxon>
    </lineage>
</organism>
<gene>
    <name evidence="6" type="ORF">XD57_1222</name>
</gene>
<evidence type="ECO:0000256" key="1">
    <source>
        <dbReference type="ARBA" id="ARBA00004141"/>
    </source>
</evidence>
<keyword evidence="3 5" id="KW-1133">Transmembrane helix</keyword>
<evidence type="ECO:0000256" key="2">
    <source>
        <dbReference type="ARBA" id="ARBA00022692"/>
    </source>
</evidence>
<evidence type="ECO:0000256" key="3">
    <source>
        <dbReference type="ARBA" id="ARBA00022989"/>
    </source>
</evidence>
<comment type="caution">
    <text evidence="6">The sequence shown here is derived from an EMBL/GenBank/DDBJ whole genome shotgun (WGS) entry which is preliminary data.</text>
</comment>